<dbReference type="InterPro" id="IPR001584">
    <property type="entry name" value="Integrase_cat-core"/>
</dbReference>
<dbReference type="GO" id="GO:0003964">
    <property type="term" value="F:RNA-directed DNA polymerase activity"/>
    <property type="evidence" value="ECO:0007669"/>
    <property type="project" value="UniProtKB-KW"/>
</dbReference>
<sequence length="1013" mass="115561">MGRSGIGFLGDIVKFQMIKIDQEKTNFTCPTERVALSPHAFWFTELHQARFQRGARIEKHFRPISMASKTMKPSRKQTYTTKDSKDACRTFRFLNNTSSTRKDAKASLLSGFYPQRFRFHNKLPAGNVLIKGMTSQQKKKFFKDMKHYFWDDPYLFRECADQIIRRCVFGQEALKILKACHEGPTGGHHSANVTTRKVFDAGFFWPTIYKDAYELIKSCDACQWFFLLPTGEQFADEKERKARTLLLMAVPKDHLRRFHGMDDAKEIWAAIKTREKGYDRVPKQLLSQLEALGARCVRYEMANHMFWRVPSTAWGSLAMTMRTKKNIDTLSRCFIQIIWSVFDKTSNKDIIFFFGALKMWRLYHKPKLLFMQVKPSIKCQEVIIAMNCHQDQEVLQGGKKEEGHELDGKRKMHVAFDINEMLNVFNCHITGRFARECKVLKGIIDAGTNDTSKFTADHISGRVTKVSLFLLVSYSGLMQVPYVFSNLYINDCEWGEAWNCVNGKFHVYSILSSYVSVGEQGTVSDHSVRMTSTNIHSIEQLPESSYEALELKRYVIKAKCTFYWKIECFVVSLLSFKIADENRVSTMQVTSSDYCMTVQGFMLEFCGEKGIKQEFSNARTPQQNGVAERMNRTLIEAARTMLADSHLPTTFWAEAVNTACYTFNMREIGLGLKEVIDIDVQTEEDADLMVVLLGVEKGDARSTWTWKRKCQLSLANWMQFGFSGFRRGLKLPRTTLKMGLQNNLMQPLILLLNITITEESVRWGGIPPLADALQEWGWDSFGSNLATALICLSMVNLNKCLDPTPSQSSVPANIFHLMSTNITTTPNLTHSVHHLLNHKGYVNKLRKKGIQSKETKDAQGQDQDVPSQTDQGDTFATPEKSKGSGEAQEEQISPSTLEAAQILTNVASEGFKGSQAPLEKDSQENKGKDPLMRRPSMLKFMHHKKSKELQELADLEEAQRVQAKMDAETQRQIDLDALLARRLVEQEEEAAREALATEFDYIQARLNADQILA</sequence>
<gene>
    <name evidence="3" type="ORF">Tco_0973855</name>
</gene>
<evidence type="ECO:0000256" key="1">
    <source>
        <dbReference type="SAM" id="MobiDB-lite"/>
    </source>
</evidence>
<feature type="region of interest" description="Disordered" evidence="1">
    <location>
        <begin position="910"/>
        <end position="931"/>
    </location>
</feature>
<dbReference type="Gene3D" id="3.30.420.10">
    <property type="entry name" value="Ribonuclease H-like superfamily/Ribonuclease H"/>
    <property type="match status" value="1"/>
</dbReference>
<accession>A0ABQ5E9Y6</accession>
<proteinExistence type="predicted"/>
<organism evidence="3 4">
    <name type="scientific">Tanacetum coccineum</name>
    <dbReference type="NCBI Taxonomy" id="301880"/>
    <lineage>
        <taxon>Eukaryota</taxon>
        <taxon>Viridiplantae</taxon>
        <taxon>Streptophyta</taxon>
        <taxon>Embryophyta</taxon>
        <taxon>Tracheophyta</taxon>
        <taxon>Spermatophyta</taxon>
        <taxon>Magnoliopsida</taxon>
        <taxon>eudicotyledons</taxon>
        <taxon>Gunneridae</taxon>
        <taxon>Pentapetalae</taxon>
        <taxon>asterids</taxon>
        <taxon>campanulids</taxon>
        <taxon>Asterales</taxon>
        <taxon>Asteraceae</taxon>
        <taxon>Asteroideae</taxon>
        <taxon>Anthemideae</taxon>
        <taxon>Anthemidinae</taxon>
        <taxon>Tanacetum</taxon>
    </lineage>
</organism>
<dbReference type="SUPFAM" id="SSF53098">
    <property type="entry name" value="Ribonuclease H-like"/>
    <property type="match status" value="1"/>
</dbReference>
<feature type="compositionally biased region" description="Basic and acidic residues" evidence="1">
    <location>
        <begin position="918"/>
        <end position="931"/>
    </location>
</feature>
<feature type="domain" description="Integrase catalytic" evidence="2">
    <location>
        <begin position="604"/>
        <end position="685"/>
    </location>
</feature>
<dbReference type="Gene3D" id="1.10.340.70">
    <property type="match status" value="1"/>
</dbReference>
<keyword evidence="3" id="KW-0808">Transferase</keyword>
<dbReference type="PANTHER" id="PTHR42648:SF32">
    <property type="entry name" value="RIBONUCLEASE H-LIKE DOMAIN, GAG-PRE-INTEGRASE DOMAIN PROTEIN-RELATED"/>
    <property type="match status" value="1"/>
</dbReference>
<feature type="region of interest" description="Disordered" evidence="1">
    <location>
        <begin position="849"/>
        <end position="893"/>
    </location>
</feature>
<keyword evidence="4" id="KW-1185">Reference proteome</keyword>
<protein>
    <submittedName>
        <fullName evidence="3">Reverse transcriptase domain-containing protein</fullName>
    </submittedName>
</protein>
<dbReference type="InterPro" id="IPR041588">
    <property type="entry name" value="Integrase_H2C2"/>
</dbReference>
<reference evidence="3" key="2">
    <citation type="submission" date="2022-01" db="EMBL/GenBank/DDBJ databases">
        <authorList>
            <person name="Yamashiro T."/>
            <person name="Shiraishi A."/>
            <person name="Satake H."/>
            <person name="Nakayama K."/>
        </authorList>
    </citation>
    <scope>NUCLEOTIDE SEQUENCE</scope>
</reference>
<dbReference type="PANTHER" id="PTHR42648">
    <property type="entry name" value="TRANSPOSASE, PUTATIVE-RELATED"/>
    <property type="match status" value="1"/>
</dbReference>
<comment type="caution">
    <text evidence="3">The sequence shown here is derived from an EMBL/GenBank/DDBJ whole genome shotgun (WGS) entry which is preliminary data.</text>
</comment>
<evidence type="ECO:0000313" key="4">
    <source>
        <dbReference type="Proteomes" id="UP001151760"/>
    </source>
</evidence>
<reference evidence="3" key="1">
    <citation type="journal article" date="2022" name="Int. J. Mol. Sci.">
        <title>Draft Genome of Tanacetum Coccineum: Genomic Comparison of Closely Related Tanacetum-Family Plants.</title>
        <authorList>
            <person name="Yamashiro T."/>
            <person name="Shiraishi A."/>
            <person name="Nakayama K."/>
            <person name="Satake H."/>
        </authorList>
    </citation>
    <scope>NUCLEOTIDE SEQUENCE</scope>
</reference>
<name>A0ABQ5E9Y6_9ASTR</name>
<evidence type="ECO:0000259" key="2">
    <source>
        <dbReference type="PROSITE" id="PS50994"/>
    </source>
</evidence>
<dbReference type="PROSITE" id="PS50994">
    <property type="entry name" value="INTEGRASE"/>
    <property type="match status" value="1"/>
</dbReference>
<keyword evidence="3" id="KW-0695">RNA-directed DNA polymerase</keyword>
<dbReference type="Pfam" id="PF17921">
    <property type="entry name" value="Integrase_H2C2"/>
    <property type="match status" value="1"/>
</dbReference>
<evidence type="ECO:0000313" key="3">
    <source>
        <dbReference type="EMBL" id="GJT47698.1"/>
    </source>
</evidence>
<dbReference type="EMBL" id="BQNB010016090">
    <property type="protein sequence ID" value="GJT47698.1"/>
    <property type="molecule type" value="Genomic_DNA"/>
</dbReference>
<dbReference type="InterPro" id="IPR039537">
    <property type="entry name" value="Retrotran_Ty1/copia-like"/>
</dbReference>
<dbReference type="Proteomes" id="UP001151760">
    <property type="component" value="Unassembled WGS sequence"/>
</dbReference>
<keyword evidence="3" id="KW-0548">Nucleotidyltransferase</keyword>
<dbReference type="InterPro" id="IPR012337">
    <property type="entry name" value="RNaseH-like_sf"/>
</dbReference>
<dbReference type="InterPro" id="IPR036397">
    <property type="entry name" value="RNaseH_sf"/>
</dbReference>
<feature type="compositionally biased region" description="Polar residues" evidence="1">
    <location>
        <begin position="860"/>
        <end position="874"/>
    </location>
</feature>